<proteinExistence type="predicted"/>
<name>A0A022XXY9_TRISD</name>
<protein>
    <submittedName>
        <fullName evidence="1">Uncharacterized protein</fullName>
    </submittedName>
</protein>
<gene>
    <name evidence="1" type="ORF">H105_03006</name>
</gene>
<sequence length="98" mass="11300">MDVVVISAWTEGIAPDEYRILAIFRGDGPERDIAFRHSFYTISTTIPSKFFPGRSSTDALRDIEDAIFARTRVRDDRKRDELVKAINDMSHDFSVIQY</sequence>
<dbReference type="Proteomes" id="UP000023623">
    <property type="component" value="Unassembled WGS sequence"/>
</dbReference>
<accession>A0A022XXY9</accession>
<dbReference type="HOGENOM" id="CLU_2335153_0_0_1"/>
<evidence type="ECO:0000313" key="1">
    <source>
        <dbReference type="EMBL" id="EZF75419.1"/>
    </source>
</evidence>
<keyword evidence="2" id="KW-1185">Reference proteome</keyword>
<dbReference type="EMBL" id="KK208810">
    <property type="protein sequence ID" value="EZF75419.1"/>
    <property type="molecule type" value="Genomic_DNA"/>
</dbReference>
<reference evidence="1 2" key="1">
    <citation type="submission" date="2014-02" db="EMBL/GenBank/DDBJ databases">
        <title>The Genome Sequence of Trichophyton rubrum (morphotype soudanense) CBS 452.61.</title>
        <authorList>
            <consortium name="The Broad Institute Genomics Platform"/>
            <person name="Cuomo C.A."/>
            <person name="White T.C."/>
            <person name="Graser Y."/>
            <person name="Martinez-Rossi N."/>
            <person name="Heitman J."/>
            <person name="Young S.K."/>
            <person name="Zeng Q."/>
            <person name="Gargeya S."/>
            <person name="Abouelleil A."/>
            <person name="Alvarado L."/>
            <person name="Chapman S.B."/>
            <person name="Gainer-Dewar J."/>
            <person name="Goldberg J."/>
            <person name="Griggs A."/>
            <person name="Gujja S."/>
            <person name="Hansen M."/>
            <person name="Howarth C."/>
            <person name="Imamovic A."/>
            <person name="Larimer J."/>
            <person name="Martinez D."/>
            <person name="Murphy C."/>
            <person name="Pearson M.D."/>
            <person name="Persinoti G."/>
            <person name="Poon T."/>
            <person name="Priest M."/>
            <person name="Roberts A.D."/>
            <person name="Saif S."/>
            <person name="Shea T.D."/>
            <person name="Sykes S.N."/>
            <person name="Wortman J."/>
            <person name="Nusbaum C."/>
            <person name="Birren B."/>
        </authorList>
    </citation>
    <scope>NUCLEOTIDE SEQUENCE [LARGE SCALE GENOMIC DNA]</scope>
    <source>
        <strain evidence="1 2">CBS 452.61</strain>
    </source>
</reference>
<dbReference type="AlphaFoldDB" id="A0A022XXY9"/>
<evidence type="ECO:0000313" key="2">
    <source>
        <dbReference type="Proteomes" id="UP000023623"/>
    </source>
</evidence>
<organism evidence="1 2">
    <name type="scientific">Trichophyton soudanense CBS 452.61</name>
    <dbReference type="NCBI Taxonomy" id="1215331"/>
    <lineage>
        <taxon>Eukaryota</taxon>
        <taxon>Fungi</taxon>
        <taxon>Dikarya</taxon>
        <taxon>Ascomycota</taxon>
        <taxon>Pezizomycotina</taxon>
        <taxon>Eurotiomycetes</taxon>
        <taxon>Eurotiomycetidae</taxon>
        <taxon>Onygenales</taxon>
        <taxon>Arthrodermataceae</taxon>
        <taxon>Trichophyton</taxon>
    </lineage>
</organism>